<feature type="compositionally biased region" description="Acidic residues" evidence="1">
    <location>
        <begin position="157"/>
        <end position="186"/>
    </location>
</feature>
<protein>
    <submittedName>
        <fullName evidence="3">BTB/POZ domain-containing protein</fullName>
    </submittedName>
</protein>
<dbReference type="InterPro" id="IPR000210">
    <property type="entry name" value="BTB/POZ_dom"/>
</dbReference>
<dbReference type="PANTHER" id="PTHR47843">
    <property type="entry name" value="BTB DOMAIN-CONTAINING PROTEIN-RELATED"/>
    <property type="match status" value="1"/>
</dbReference>
<gene>
    <name evidence="3" type="ORF">HRG_05328</name>
</gene>
<dbReference type="Pfam" id="PF00651">
    <property type="entry name" value="BTB"/>
    <property type="match status" value="1"/>
</dbReference>
<feature type="domain" description="BTB" evidence="2">
    <location>
        <begin position="29"/>
        <end position="96"/>
    </location>
</feature>
<dbReference type="Proteomes" id="UP000824596">
    <property type="component" value="Unassembled WGS sequence"/>
</dbReference>
<dbReference type="PROSITE" id="PS50097">
    <property type="entry name" value="BTB"/>
    <property type="match status" value="1"/>
</dbReference>
<sequence length="368" mass="40347">MAPSDDAEASPLDGVYHSLKTLLLDHKYADLVIRCGGQDFKAHRAIVCPQSSFFAKACDNGFKEAETGVIDLPDDEPEIVTHFLQFLYTGNYQDGEHLVLDKPAHAATLTLDDVGRELQAPLGVVTGGQWDRFKRPRLRSQVHATLCGADDGHQPGPDDDEEPGSESNADESSDEESNDDDDDEAEVGQVEAGQVGLDQVDVEEPREEYSSGSEADEAPATEDDAVDIQAYKHDRPTSLATSLRVYVMADKFDVPALMLLARERFWNTARQVFETHPDFPAVVDELYQTTAPSDCAMREIPCRLIAASFAWGAPTCKALEPVMCKHGDLALGVLKYSNLYLLHPKCPACVASKDLWDEESSDDGAYLP</sequence>
<dbReference type="CDD" id="cd18186">
    <property type="entry name" value="BTB_POZ_ZBTB_KLHL-like"/>
    <property type="match status" value="1"/>
</dbReference>
<feature type="region of interest" description="Disordered" evidence="1">
    <location>
        <begin position="147"/>
        <end position="222"/>
    </location>
</feature>
<reference evidence="3" key="1">
    <citation type="submission" date="2021-09" db="EMBL/GenBank/DDBJ databases">
        <title>A high-quality genome of the endoparasitic fungus Hirsutella rhossiliensis with a comparison of Hirsutella genomes reveals transposable elements contributing to genome size variation.</title>
        <authorList>
            <person name="Lin R."/>
            <person name="Jiao Y."/>
            <person name="Sun X."/>
            <person name="Ling J."/>
            <person name="Xie B."/>
            <person name="Cheng X."/>
        </authorList>
    </citation>
    <scope>NUCLEOTIDE SEQUENCE</scope>
    <source>
        <strain evidence="3">HR02</strain>
    </source>
</reference>
<organism evidence="3 4">
    <name type="scientific">Hirsutella rhossiliensis</name>
    <dbReference type="NCBI Taxonomy" id="111463"/>
    <lineage>
        <taxon>Eukaryota</taxon>
        <taxon>Fungi</taxon>
        <taxon>Dikarya</taxon>
        <taxon>Ascomycota</taxon>
        <taxon>Pezizomycotina</taxon>
        <taxon>Sordariomycetes</taxon>
        <taxon>Hypocreomycetidae</taxon>
        <taxon>Hypocreales</taxon>
        <taxon>Ophiocordycipitaceae</taxon>
        <taxon>Hirsutella</taxon>
    </lineage>
</organism>
<dbReference type="GeneID" id="68354457"/>
<dbReference type="OrthoDB" id="1022638at2759"/>
<dbReference type="EMBL" id="JAIZPD010000005">
    <property type="protein sequence ID" value="KAH0962818.1"/>
    <property type="molecule type" value="Genomic_DNA"/>
</dbReference>
<evidence type="ECO:0000313" key="4">
    <source>
        <dbReference type="Proteomes" id="UP000824596"/>
    </source>
</evidence>
<dbReference type="InterPro" id="IPR011333">
    <property type="entry name" value="SKP1/BTB/POZ_sf"/>
</dbReference>
<keyword evidence="4" id="KW-1185">Reference proteome</keyword>
<evidence type="ECO:0000259" key="2">
    <source>
        <dbReference type="PROSITE" id="PS50097"/>
    </source>
</evidence>
<dbReference type="RefSeq" id="XP_044720331.1">
    <property type="nucleotide sequence ID" value="XM_044863799.1"/>
</dbReference>
<evidence type="ECO:0000256" key="1">
    <source>
        <dbReference type="SAM" id="MobiDB-lite"/>
    </source>
</evidence>
<dbReference type="Gene3D" id="3.30.710.10">
    <property type="entry name" value="Potassium Channel Kv1.1, Chain A"/>
    <property type="match status" value="1"/>
</dbReference>
<evidence type="ECO:0000313" key="3">
    <source>
        <dbReference type="EMBL" id="KAH0962818.1"/>
    </source>
</evidence>
<name>A0A9P8MVE7_9HYPO</name>
<dbReference type="AlphaFoldDB" id="A0A9P8MVE7"/>
<accession>A0A9P8MVE7</accession>
<proteinExistence type="predicted"/>
<comment type="caution">
    <text evidence="3">The sequence shown here is derived from an EMBL/GenBank/DDBJ whole genome shotgun (WGS) entry which is preliminary data.</text>
</comment>
<dbReference type="PANTHER" id="PTHR47843:SF5">
    <property type="entry name" value="BTB_POZ DOMAIN PROTEIN"/>
    <property type="match status" value="1"/>
</dbReference>
<dbReference type="SUPFAM" id="SSF54695">
    <property type="entry name" value="POZ domain"/>
    <property type="match status" value="1"/>
</dbReference>